<feature type="transmembrane region" description="Helical" evidence="1">
    <location>
        <begin position="45"/>
        <end position="69"/>
    </location>
</feature>
<protein>
    <recommendedName>
        <fullName evidence="4">Transmembrane protein</fullName>
    </recommendedName>
</protein>
<gene>
    <name evidence="2" type="ORF">ACFSQZ_08140</name>
</gene>
<evidence type="ECO:0000313" key="2">
    <source>
        <dbReference type="EMBL" id="MFD2276436.1"/>
    </source>
</evidence>
<keyword evidence="1" id="KW-1133">Transmembrane helix</keyword>
<organism evidence="2 3">
    <name type="scientific">Rubritalea spongiae</name>
    <dbReference type="NCBI Taxonomy" id="430797"/>
    <lineage>
        <taxon>Bacteria</taxon>
        <taxon>Pseudomonadati</taxon>
        <taxon>Verrucomicrobiota</taxon>
        <taxon>Verrucomicrobiia</taxon>
        <taxon>Verrucomicrobiales</taxon>
        <taxon>Rubritaleaceae</taxon>
        <taxon>Rubritalea</taxon>
    </lineage>
</organism>
<dbReference type="EMBL" id="JBHUJC010000024">
    <property type="protein sequence ID" value="MFD2276436.1"/>
    <property type="molecule type" value="Genomic_DNA"/>
</dbReference>
<dbReference type="RefSeq" id="WP_377136845.1">
    <property type="nucleotide sequence ID" value="NZ_JBHUJC010000024.1"/>
</dbReference>
<evidence type="ECO:0000313" key="3">
    <source>
        <dbReference type="Proteomes" id="UP001597297"/>
    </source>
</evidence>
<evidence type="ECO:0008006" key="4">
    <source>
        <dbReference type="Google" id="ProtNLM"/>
    </source>
</evidence>
<comment type="caution">
    <text evidence="2">The sequence shown here is derived from an EMBL/GenBank/DDBJ whole genome shotgun (WGS) entry which is preliminary data.</text>
</comment>
<proteinExistence type="predicted"/>
<accession>A0ABW5E1I0</accession>
<name>A0ABW5E1I0_9BACT</name>
<reference evidence="3" key="1">
    <citation type="journal article" date="2019" name="Int. J. Syst. Evol. Microbiol.">
        <title>The Global Catalogue of Microorganisms (GCM) 10K type strain sequencing project: providing services to taxonomists for standard genome sequencing and annotation.</title>
        <authorList>
            <consortium name="The Broad Institute Genomics Platform"/>
            <consortium name="The Broad Institute Genome Sequencing Center for Infectious Disease"/>
            <person name="Wu L."/>
            <person name="Ma J."/>
        </authorList>
    </citation>
    <scope>NUCLEOTIDE SEQUENCE [LARGE SCALE GENOMIC DNA]</scope>
    <source>
        <strain evidence="3">JCM 16545</strain>
    </source>
</reference>
<sequence>MNVSKNNHAVVTNCELPEVPSYTHYPVSERMTTIQRKCSSFCSQAKVHVCVAAGFLMWMAIVVPATPILQMKRMAARTDVCVKKKH</sequence>
<keyword evidence="1" id="KW-0472">Membrane</keyword>
<keyword evidence="1" id="KW-0812">Transmembrane</keyword>
<keyword evidence="3" id="KW-1185">Reference proteome</keyword>
<dbReference type="Proteomes" id="UP001597297">
    <property type="component" value="Unassembled WGS sequence"/>
</dbReference>
<evidence type="ECO:0000256" key="1">
    <source>
        <dbReference type="SAM" id="Phobius"/>
    </source>
</evidence>